<protein>
    <submittedName>
        <fullName evidence="3">Phosphatase PAP2 family protein</fullName>
    </submittedName>
</protein>
<accession>A0ABZ1REG2</accession>
<dbReference type="Gene3D" id="1.20.144.10">
    <property type="entry name" value="Phosphatidic acid phosphatase type 2/haloperoxidase"/>
    <property type="match status" value="1"/>
</dbReference>
<evidence type="ECO:0000256" key="1">
    <source>
        <dbReference type="SAM" id="Phobius"/>
    </source>
</evidence>
<dbReference type="PANTHER" id="PTHR14969:SF13">
    <property type="entry name" value="AT30094P"/>
    <property type="match status" value="1"/>
</dbReference>
<feature type="transmembrane region" description="Helical" evidence="1">
    <location>
        <begin position="195"/>
        <end position="214"/>
    </location>
</feature>
<dbReference type="InterPro" id="IPR036938">
    <property type="entry name" value="PAP2/HPO_sf"/>
</dbReference>
<sequence>MNPGAVSLPTRWALVSALSAALFGLLALLVTARHGTPWALDRSLYLWSVRHRPPVLLAVARAITVTGTGPVPYLCAVTAGLVVGVGVGRGVWGRLAPVAGALGFLLLVQGMRYAVLFAVSRPRPPAGGWATHAHGFAFPSGHTSTSATAAGLLAWALWRTATPAAARAGWCVLACWAVAVGLTRGYLGVHWPSDVLGGWLYALTWFAAATAWAARTYRTDRPAPPGPRSSTVP</sequence>
<feature type="transmembrane region" description="Helical" evidence="1">
    <location>
        <begin position="136"/>
        <end position="158"/>
    </location>
</feature>
<keyword evidence="4" id="KW-1185">Reference proteome</keyword>
<feature type="transmembrane region" description="Helical" evidence="1">
    <location>
        <begin position="95"/>
        <end position="116"/>
    </location>
</feature>
<dbReference type="Pfam" id="PF01569">
    <property type="entry name" value="PAP2"/>
    <property type="match status" value="1"/>
</dbReference>
<dbReference type="PANTHER" id="PTHR14969">
    <property type="entry name" value="SPHINGOSINE-1-PHOSPHATE PHOSPHOHYDROLASE"/>
    <property type="match status" value="1"/>
</dbReference>
<proteinExistence type="predicted"/>
<dbReference type="Proteomes" id="UP001432075">
    <property type="component" value="Chromosome"/>
</dbReference>
<feature type="domain" description="Phosphatidic acid phosphatase type 2/haloperoxidase" evidence="2">
    <location>
        <begin position="99"/>
        <end position="210"/>
    </location>
</feature>
<evidence type="ECO:0000313" key="3">
    <source>
        <dbReference type="EMBL" id="WUO44701.1"/>
    </source>
</evidence>
<keyword evidence="1" id="KW-0472">Membrane</keyword>
<reference evidence="3" key="1">
    <citation type="submission" date="2022-10" db="EMBL/GenBank/DDBJ databases">
        <title>The complete genomes of actinobacterial strains from the NBC collection.</title>
        <authorList>
            <person name="Joergensen T.S."/>
            <person name="Alvarez Arevalo M."/>
            <person name="Sterndorff E.B."/>
            <person name="Faurdal D."/>
            <person name="Vuksanovic O."/>
            <person name="Mourched A.-S."/>
            <person name="Charusanti P."/>
            <person name="Shaw S."/>
            <person name="Blin K."/>
            <person name="Weber T."/>
        </authorList>
    </citation>
    <scope>NUCLEOTIDE SEQUENCE</scope>
    <source>
        <strain evidence="3">NBC_00283</strain>
    </source>
</reference>
<dbReference type="SUPFAM" id="SSF48317">
    <property type="entry name" value="Acid phosphatase/Vanadium-dependent haloperoxidase"/>
    <property type="match status" value="1"/>
</dbReference>
<dbReference type="EMBL" id="CP108057">
    <property type="protein sequence ID" value="WUO44701.1"/>
    <property type="molecule type" value="Genomic_DNA"/>
</dbReference>
<feature type="transmembrane region" description="Helical" evidence="1">
    <location>
        <begin position="56"/>
        <end position="83"/>
    </location>
</feature>
<evidence type="ECO:0000313" key="4">
    <source>
        <dbReference type="Proteomes" id="UP001432075"/>
    </source>
</evidence>
<dbReference type="RefSeq" id="WP_328775067.1">
    <property type="nucleotide sequence ID" value="NZ_CP108057.1"/>
</dbReference>
<dbReference type="InterPro" id="IPR000326">
    <property type="entry name" value="PAP2/HPO"/>
</dbReference>
<feature type="transmembrane region" description="Helical" evidence="1">
    <location>
        <begin position="170"/>
        <end position="189"/>
    </location>
</feature>
<evidence type="ECO:0000259" key="2">
    <source>
        <dbReference type="SMART" id="SM00014"/>
    </source>
</evidence>
<keyword evidence="1" id="KW-1133">Transmembrane helix</keyword>
<gene>
    <name evidence="3" type="ORF">OHU17_02165</name>
</gene>
<keyword evidence="1" id="KW-0812">Transmembrane</keyword>
<name>A0ABZ1REG2_9ACTN</name>
<dbReference type="SMART" id="SM00014">
    <property type="entry name" value="acidPPc"/>
    <property type="match status" value="1"/>
</dbReference>
<organism evidence="3 4">
    <name type="scientific">Streptomyces goshikiensis</name>
    <dbReference type="NCBI Taxonomy" id="1942"/>
    <lineage>
        <taxon>Bacteria</taxon>
        <taxon>Bacillati</taxon>
        <taxon>Actinomycetota</taxon>
        <taxon>Actinomycetes</taxon>
        <taxon>Kitasatosporales</taxon>
        <taxon>Streptomycetaceae</taxon>
        <taxon>Streptomyces</taxon>
    </lineage>
</organism>